<feature type="region of interest" description="Disordered" evidence="1">
    <location>
        <begin position="1"/>
        <end position="164"/>
    </location>
</feature>
<feature type="compositionally biased region" description="Low complexity" evidence="1">
    <location>
        <begin position="14"/>
        <end position="27"/>
    </location>
</feature>
<dbReference type="Proteomes" id="UP001189429">
    <property type="component" value="Unassembled WGS sequence"/>
</dbReference>
<gene>
    <name evidence="2" type="ORF">PCOR1329_LOCUS55863</name>
</gene>
<feature type="compositionally biased region" description="Low complexity" evidence="1">
    <location>
        <begin position="85"/>
        <end position="115"/>
    </location>
</feature>
<protein>
    <submittedName>
        <fullName evidence="2">Uncharacterized protein</fullName>
    </submittedName>
</protein>
<keyword evidence="3" id="KW-1185">Reference proteome</keyword>
<name>A0ABN9V9M1_9DINO</name>
<reference evidence="2" key="1">
    <citation type="submission" date="2023-10" db="EMBL/GenBank/DDBJ databases">
        <authorList>
            <person name="Chen Y."/>
            <person name="Shah S."/>
            <person name="Dougan E. K."/>
            <person name="Thang M."/>
            <person name="Chan C."/>
        </authorList>
    </citation>
    <scope>NUCLEOTIDE SEQUENCE [LARGE SCALE GENOMIC DNA]</scope>
</reference>
<comment type="caution">
    <text evidence="2">The sequence shown here is derived from an EMBL/GenBank/DDBJ whole genome shotgun (WGS) entry which is preliminary data.</text>
</comment>
<evidence type="ECO:0000313" key="2">
    <source>
        <dbReference type="EMBL" id="CAK0869535.1"/>
    </source>
</evidence>
<feature type="compositionally biased region" description="Gly residues" evidence="1">
    <location>
        <begin position="75"/>
        <end position="84"/>
    </location>
</feature>
<evidence type="ECO:0000313" key="3">
    <source>
        <dbReference type="Proteomes" id="UP001189429"/>
    </source>
</evidence>
<accession>A0ABN9V9M1</accession>
<sequence>KRQRARAPMSCQLSSSGSWHSSSSSGGPHVFFDGWPAHGPLPGGATVVEDDSAASSLAGPVLWAGRRRGPAGSAAGLGAGGGRTAGRAHARAAAPHAAQAQAGAHRQAGDGVVPDGPGGPQGGGEQLGRVGLWGAAGGEPLGRLPRRAAGRGLLGRSGALRGRG</sequence>
<proteinExistence type="predicted"/>
<evidence type="ECO:0000256" key="1">
    <source>
        <dbReference type="SAM" id="MobiDB-lite"/>
    </source>
</evidence>
<dbReference type="EMBL" id="CAUYUJ010016860">
    <property type="protein sequence ID" value="CAK0869535.1"/>
    <property type="molecule type" value="Genomic_DNA"/>
</dbReference>
<feature type="non-terminal residue" evidence="2">
    <location>
        <position position="1"/>
    </location>
</feature>
<organism evidence="2 3">
    <name type="scientific">Prorocentrum cordatum</name>
    <dbReference type="NCBI Taxonomy" id="2364126"/>
    <lineage>
        <taxon>Eukaryota</taxon>
        <taxon>Sar</taxon>
        <taxon>Alveolata</taxon>
        <taxon>Dinophyceae</taxon>
        <taxon>Prorocentrales</taxon>
        <taxon>Prorocentraceae</taxon>
        <taxon>Prorocentrum</taxon>
    </lineage>
</organism>
<feature type="compositionally biased region" description="Low complexity" evidence="1">
    <location>
        <begin position="150"/>
        <end position="164"/>
    </location>
</feature>
<feature type="non-terminal residue" evidence="2">
    <location>
        <position position="164"/>
    </location>
</feature>
<feature type="compositionally biased region" description="Gly residues" evidence="1">
    <location>
        <begin position="116"/>
        <end position="126"/>
    </location>
</feature>